<dbReference type="Proteomes" id="UP000504628">
    <property type="component" value="Chromosome 8"/>
</dbReference>
<dbReference type="GeneID" id="114503886"/>
<keyword evidence="8" id="KW-1015">Disulfide bond</keyword>
<name>A0A7E6EF85_9CHIR</name>
<dbReference type="InterPro" id="IPR050671">
    <property type="entry name" value="CD300_family_receptors"/>
</dbReference>
<evidence type="ECO:0000256" key="12">
    <source>
        <dbReference type="SAM" id="Phobius"/>
    </source>
</evidence>
<proteinExistence type="inferred from homology"/>
<keyword evidence="5" id="KW-0391">Immunity</keyword>
<dbReference type="AlphaFoldDB" id="A0A7E6EF85"/>
<dbReference type="PANTHER" id="PTHR11860">
    <property type="entry name" value="POLYMERIC-IMMUNOGLOBULIN RECEPTOR"/>
    <property type="match status" value="1"/>
</dbReference>
<dbReference type="SUPFAM" id="SSF48726">
    <property type="entry name" value="Immunoglobulin"/>
    <property type="match status" value="2"/>
</dbReference>
<dbReference type="Gene3D" id="2.60.40.10">
    <property type="entry name" value="Immunoglobulins"/>
    <property type="match status" value="2"/>
</dbReference>
<dbReference type="GO" id="GO:0005886">
    <property type="term" value="C:plasma membrane"/>
    <property type="evidence" value="ECO:0007669"/>
    <property type="project" value="UniProtKB-SubCell"/>
</dbReference>
<keyword evidence="10" id="KW-0393">Immunoglobulin domain</keyword>
<feature type="domain" description="Ig-like" evidence="14">
    <location>
        <begin position="127"/>
        <end position="237"/>
    </location>
</feature>
<dbReference type="InterPro" id="IPR007110">
    <property type="entry name" value="Ig-like_dom"/>
</dbReference>
<keyword evidence="3 12" id="KW-0812">Transmembrane</keyword>
<comment type="subcellular location">
    <subcellularLocation>
        <location evidence="1">Cell membrane</location>
        <topology evidence="1">Single-pass type I membrane protein</topology>
    </subcellularLocation>
</comment>
<evidence type="ECO:0000259" key="14">
    <source>
        <dbReference type="PROSITE" id="PS50835"/>
    </source>
</evidence>
<accession>A0A7E6EF85</accession>
<dbReference type="GO" id="GO:0002376">
    <property type="term" value="P:immune system process"/>
    <property type="evidence" value="ECO:0007669"/>
    <property type="project" value="UniProtKB-KW"/>
</dbReference>
<dbReference type="InterPro" id="IPR013783">
    <property type="entry name" value="Ig-like_fold"/>
</dbReference>
<evidence type="ECO:0000313" key="15">
    <source>
        <dbReference type="Proteomes" id="UP000504628"/>
    </source>
</evidence>
<keyword evidence="6 12" id="KW-1133">Transmembrane helix</keyword>
<keyword evidence="4 13" id="KW-0732">Signal</keyword>
<evidence type="ECO:0000256" key="9">
    <source>
        <dbReference type="ARBA" id="ARBA00023170"/>
    </source>
</evidence>
<evidence type="ECO:0000256" key="1">
    <source>
        <dbReference type="ARBA" id="ARBA00004251"/>
    </source>
</evidence>
<evidence type="ECO:0000256" key="5">
    <source>
        <dbReference type="ARBA" id="ARBA00022859"/>
    </source>
</evidence>
<dbReference type="Pfam" id="PF07686">
    <property type="entry name" value="V-set"/>
    <property type="match status" value="2"/>
</dbReference>
<evidence type="ECO:0000256" key="10">
    <source>
        <dbReference type="ARBA" id="ARBA00023319"/>
    </source>
</evidence>
<evidence type="ECO:0000256" key="3">
    <source>
        <dbReference type="ARBA" id="ARBA00022692"/>
    </source>
</evidence>
<keyword evidence="9" id="KW-0675">Receptor</keyword>
<dbReference type="RefSeq" id="XP_035889984.1">
    <property type="nucleotide sequence ID" value="XM_036034091.1"/>
</dbReference>
<organism evidence="15 16">
    <name type="scientific">Phyllostomus discolor</name>
    <name type="common">pale spear-nosed bat</name>
    <dbReference type="NCBI Taxonomy" id="89673"/>
    <lineage>
        <taxon>Eukaryota</taxon>
        <taxon>Metazoa</taxon>
        <taxon>Chordata</taxon>
        <taxon>Craniata</taxon>
        <taxon>Vertebrata</taxon>
        <taxon>Euteleostomi</taxon>
        <taxon>Mammalia</taxon>
        <taxon>Eutheria</taxon>
        <taxon>Laurasiatheria</taxon>
        <taxon>Chiroptera</taxon>
        <taxon>Yangochiroptera</taxon>
        <taxon>Phyllostomidae</taxon>
        <taxon>Phyllostominae</taxon>
        <taxon>Phyllostomus</taxon>
    </lineage>
</organism>
<dbReference type="GO" id="GO:0004888">
    <property type="term" value="F:transmembrane signaling receptor activity"/>
    <property type="evidence" value="ECO:0007669"/>
    <property type="project" value="TreeGrafter"/>
</dbReference>
<evidence type="ECO:0000256" key="11">
    <source>
        <dbReference type="ARBA" id="ARBA00043958"/>
    </source>
</evidence>
<dbReference type="InterPro" id="IPR003599">
    <property type="entry name" value="Ig_sub"/>
</dbReference>
<dbReference type="PANTHER" id="PTHR11860:SF101">
    <property type="entry name" value="CMRF35-LIKE MOLECULE 1"/>
    <property type="match status" value="1"/>
</dbReference>
<comment type="similarity">
    <text evidence="11">Belongs to the CD300 family.</text>
</comment>
<reference evidence="16" key="1">
    <citation type="submission" date="2025-08" db="UniProtKB">
        <authorList>
            <consortium name="RefSeq"/>
        </authorList>
    </citation>
    <scope>IDENTIFICATION</scope>
    <source>
        <tissue evidence="16">Muscle</tissue>
    </source>
</reference>
<feature type="signal peptide" evidence="13">
    <location>
        <begin position="1"/>
        <end position="18"/>
    </location>
</feature>
<feature type="chain" id="PRO_5028991136" evidence="13">
    <location>
        <begin position="19"/>
        <end position="320"/>
    </location>
</feature>
<keyword evidence="7 12" id="KW-0472">Membrane</keyword>
<evidence type="ECO:0000256" key="6">
    <source>
        <dbReference type="ARBA" id="ARBA00022989"/>
    </source>
</evidence>
<protein>
    <submittedName>
        <fullName evidence="16">CMRF35-like molecule 5 isoform X3</fullName>
    </submittedName>
</protein>
<dbReference type="SMART" id="SM00409">
    <property type="entry name" value="IG"/>
    <property type="match status" value="2"/>
</dbReference>
<evidence type="ECO:0000256" key="7">
    <source>
        <dbReference type="ARBA" id="ARBA00023136"/>
    </source>
</evidence>
<dbReference type="FunFam" id="2.60.40.10:FF:000370">
    <property type="entry name" value="CMRF35-like molecule 1"/>
    <property type="match status" value="2"/>
</dbReference>
<keyword evidence="15" id="KW-1185">Reference proteome</keyword>
<feature type="transmembrane region" description="Helical" evidence="12">
    <location>
        <begin position="281"/>
        <end position="302"/>
    </location>
</feature>
<dbReference type="InterPro" id="IPR036179">
    <property type="entry name" value="Ig-like_dom_sf"/>
</dbReference>
<gene>
    <name evidence="16" type="primary">LOC114503886</name>
</gene>
<dbReference type="CDD" id="cd05716">
    <property type="entry name" value="IgV_pIgR_like"/>
    <property type="match status" value="2"/>
</dbReference>
<evidence type="ECO:0000256" key="8">
    <source>
        <dbReference type="ARBA" id="ARBA00023157"/>
    </source>
</evidence>
<feature type="domain" description="Ig-like" evidence="14">
    <location>
        <begin position="5"/>
        <end position="124"/>
    </location>
</feature>
<keyword evidence="2" id="KW-1003">Cell membrane</keyword>
<sequence length="320" mass="35258">MWLLPPLLLLLIPGSSDLSAVIMGPGEASGPERGSLTVQCRYDPGWEPYLKYWCQGAEFRNCRILVGTTGSEQEVKEDRVSIRDNQTSRMFTVTMENLTREDADTYWCGIERIGADPNVQVKVAVGPGSSAVITGPGEARGPEQGSLTVQCRYVPGWEKHVKYWCRGSDFSICRILVRTAGSEQEVKRNRLSIRDNQTSRVFTMTMEKLRREDADTYWCMIERVGSDHGVPVKVTVGPATTVLTTIPTTFTVPVTTEVPTSSPTVSSLHPEGRALLSSVHFLLLVFLKLPVFLSMLGAVLWVNRPQGGSEGGGPPRSENQ</sequence>
<evidence type="ECO:0000256" key="2">
    <source>
        <dbReference type="ARBA" id="ARBA00022475"/>
    </source>
</evidence>
<dbReference type="InterPro" id="IPR013106">
    <property type="entry name" value="Ig_V-set"/>
</dbReference>
<evidence type="ECO:0000256" key="4">
    <source>
        <dbReference type="ARBA" id="ARBA00022729"/>
    </source>
</evidence>
<evidence type="ECO:0000313" key="16">
    <source>
        <dbReference type="RefSeq" id="XP_035889984.1"/>
    </source>
</evidence>
<dbReference type="PROSITE" id="PS50835">
    <property type="entry name" value="IG_LIKE"/>
    <property type="match status" value="2"/>
</dbReference>
<evidence type="ECO:0000256" key="13">
    <source>
        <dbReference type="SAM" id="SignalP"/>
    </source>
</evidence>